<comment type="catalytic activity">
    <reaction evidence="1">
        <text>Release of an N-terminal tripeptide from a polypeptide.</text>
        <dbReference type="EC" id="3.4.14.10"/>
    </reaction>
</comment>
<dbReference type="CDD" id="cd11377">
    <property type="entry name" value="Pro-peptidase_S53"/>
    <property type="match status" value="1"/>
</dbReference>
<dbReference type="PANTHER" id="PTHR14218">
    <property type="entry name" value="PROTEASE S8 TRIPEPTIDYL PEPTIDASE I CLN2"/>
    <property type="match status" value="1"/>
</dbReference>
<evidence type="ECO:0000259" key="17">
    <source>
        <dbReference type="PROSITE" id="PS51695"/>
    </source>
</evidence>
<evidence type="ECO:0000256" key="12">
    <source>
        <dbReference type="ARBA" id="ARBA00023026"/>
    </source>
</evidence>
<dbReference type="AlphaFoldDB" id="A0A9P7A3V2"/>
<dbReference type="GO" id="GO:0005576">
    <property type="term" value="C:extracellular region"/>
    <property type="evidence" value="ECO:0007669"/>
    <property type="project" value="UniProtKB-SubCell"/>
</dbReference>
<organism evidence="18 19">
    <name type="scientific">Suillus placidus</name>
    <dbReference type="NCBI Taxonomy" id="48579"/>
    <lineage>
        <taxon>Eukaryota</taxon>
        <taxon>Fungi</taxon>
        <taxon>Dikarya</taxon>
        <taxon>Basidiomycota</taxon>
        <taxon>Agaricomycotina</taxon>
        <taxon>Agaricomycetes</taxon>
        <taxon>Agaricomycetidae</taxon>
        <taxon>Boletales</taxon>
        <taxon>Suillineae</taxon>
        <taxon>Suillaceae</taxon>
        <taxon>Suillus</taxon>
    </lineage>
</organism>
<feature type="active site" description="Charge relay system" evidence="15">
    <location>
        <position position="306"/>
    </location>
</feature>
<evidence type="ECO:0000256" key="10">
    <source>
        <dbReference type="ARBA" id="ARBA00022825"/>
    </source>
</evidence>
<keyword evidence="12" id="KW-0843">Virulence</keyword>
<feature type="binding site" evidence="15">
    <location>
        <position position="634"/>
    </location>
    <ligand>
        <name>Ca(2+)</name>
        <dbReference type="ChEBI" id="CHEBI:29108"/>
    </ligand>
</feature>
<name>A0A9P7A3V2_9AGAM</name>
<feature type="binding site" evidence="15">
    <location>
        <position position="615"/>
    </location>
    <ligand>
        <name>Ca(2+)</name>
        <dbReference type="ChEBI" id="CHEBI:29108"/>
    </ligand>
</feature>
<feature type="chain" id="PRO_5040509797" description="tripeptidyl-peptidase II" evidence="16">
    <location>
        <begin position="20"/>
        <end position="657"/>
    </location>
</feature>
<accession>A0A9P7A3V2</accession>
<proteinExistence type="predicted"/>
<keyword evidence="5" id="KW-0964">Secreted</keyword>
<dbReference type="GO" id="GO:0006508">
    <property type="term" value="P:proteolysis"/>
    <property type="evidence" value="ECO:0007669"/>
    <property type="project" value="UniProtKB-KW"/>
</dbReference>
<dbReference type="InterPro" id="IPR050819">
    <property type="entry name" value="Tripeptidyl-peptidase_I"/>
</dbReference>
<dbReference type="PANTHER" id="PTHR14218:SF19">
    <property type="entry name" value="SERINE PROTEASE AORO, PUTATIVE (AFU_ORTHOLOGUE AFUA_6G10250)-RELATED"/>
    <property type="match status" value="1"/>
</dbReference>
<feature type="active site" description="Charge relay system" evidence="15">
    <location>
        <position position="572"/>
    </location>
</feature>
<feature type="signal peptide" evidence="16">
    <location>
        <begin position="1"/>
        <end position="19"/>
    </location>
</feature>
<dbReference type="PROSITE" id="PS51695">
    <property type="entry name" value="SEDOLISIN"/>
    <property type="match status" value="1"/>
</dbReference>
<keyword evidence="7 15" id="KW-0479">Metal-binding</keyword>
<evidence type="ECO:0000256" key="9">
    <source>
        <dbReference type="ARBA" id="ARBA00022801"/>
    </source>
</evidence>
<evidence type="ECO:0000256" key="11">
    <source>
        <dbReference type="ARBA" id="ARBA00022837"/>
    </source>
</evidence>
<keyword evidence="6 15" id="KW-0645">Protease</keyword>
<keyword evidence="9 15" id="KW-0378">Hydrolase</keyword>
<evidence type="ECO:0000256" key="14">
    <source>
        <dbReference type="ARBA" id="ARBA00023180"/>
    </source>
</evidence>
<dbReference type="InterPro" id="IPR030400">
    <property type="entry name" value="Sedolisin_dom"/>
</dbReference>
<evidence type="ECO:0000256" key="4">
    <source>
        <dbReference type="ARBA" id="ARBA00012462"/>
    </source>
</evidence>
<evidence type="ECO:0000256" key="3">
    <source>
        <dbReference type="ARBA" id="ARBA00004239"/>
    </source>
</evidence>
<protein>
    <recommendedName>
        <fullName evidence="4">tripeptidyl-peptidase II</fullName>
        <ecNumber evidence="4">3.4.14.10</ecNumber>
    </recommendedName>
</protein>
<dbReference type="GO" id="GO:0046872">
    <property type="term" value="F:metal ion binding"/>
    <property type="evidence" value="ECO:0007669"/>
    <property type="project" value="UniProtKB-UniRule"/>
</dbReference>
<keyword evidence="19" id="KW-1185">Reference proteome</keyword>
<feature type="domain" description="Peptidase S53" evidence="17">
    <location>
        <begin position="225"/>
        <end position="656"/>
    </location>
</feature>
<evidence type="ECO:0000313" key="18">
    <source>
        <dbReference type="EMBL" id="KAG1781954.1"/>
    </source>
</evidence>
<dbReference type="CDD" id="cd04056">
    <property type="entry name" value="Peptidases_S53"/>
    <property type="match status" value="1"/>
</dbReference>
<evidence type="ECO:0000256" key="6">
    <source>
        <dbReference type="ARBA" id="ARBA00022670"/>
    </source>
</evidence>
<sequence>MRCSLTAFVTLSLAVVSLAKPALSPYNVHERRGAIPTGWSHTRRHKSAATIPLRIALKQSNIESIDEYLYDVSHPESANYGKHWTAGEISRKFSPSEESVFTVRDWLVENGLASERIRVSSTKSWINVNITVEEAERLLNTEYNVYTHVSGQEHVACEAYHLPERISTHVDFVLPSVNFDAKLKGRSGSQPEPARAIGQPGVGITPKTAGSISQIVTELEQCDQYITPICLRALYGLVYEPVATEKNSYGIVEYTPQAYLQSDLQMFAMNYSTDLLGKEPVMVSIDGGYAQTEYQGFQYNGESDLDLQYGMSLVTGKQNVTLYQTGDMVEGASFNNFLDAIDGSYCTFEGGDDYTQDAQYPDPYGGGYEGKCPSLLDRKYDKLGCLIGPEDCGTVTPAYVISTSYGYNEADLTPFYTARQCAEYAKLGLMGVTVLYSSGDDGVAGNGNYCLNPDGTQSPTGMIFNPSFPGTCPYVTSVGATMVKPNATIFQAQPEMACMEVIYSGGGFSNYFAMPSYQKTAVDYYLQNYPPNYPPNIWNSTGTSRAFPDISANGANYVVAVDGQFALVYGTSCSSPVSGAIFTMINDARLAIGKGPIGFINPTIYSAGFAGAFNDVTEGSNPGCGTEGYNATAGWDPVTGLGTPNFPKLLEKWLALP</sequence>
<feature type="active site" description="Charge relay system" evidence="15">
    <location>
        <position position="302"/>
    </location>
</feature>
<evidence type="ECO:0000256" key="7">
    <source>
        <dbReference type="ARBA" id="ARBA00022723"/>
    </source>
</evidence>
<keyword evidence="14" id="KW-0325">Glycoprotein</keyword>
<keyword evidence="13" id="KW-0865">Zymogen</keyword>
<dbReference type="Gene3D" id="3.40.50.200">
    <property type="entry name" value="Peptidase S8/S53 domain"/>
    <property type="match status" value="1"/>
</dbReference>
<dbReference type="Pfam" id="PF09286">
    <property type="entry name" value="Pro-kuma_activ"/>
    <property type="match status" value="1"/>
</dbReference>
<dbReference type="EC" id="3.4.14.10" evidence="4"/>
<dbReference type="InterPro" id="IPR036852">
    <property type="entry name" value="Peptidase_S8/S53_dom_sf"/>
</dbReference>
<dbReference type="Proteomes" id="UP000714275">
    <property type="component" value="Unassembled WGS sequence"/>
</dbReference>
<comment type="cofactor">
    <cofactor evidence="15">
        <name>Ca(2+)</name>
        <dbReference type="ChEBI" id="CHEBI:29108"/>
    </cofactor>
    <text evidence="15">Binds 1 Ca(2+) ion per subunit.</text>
</comment>
<dbReference type="OrthoDB" id="409122at2759"/>
<gene>
    <name evidence="18" type="ORF">EV702DRAFT_496473</name>
</gene>
<comment type="caution">
    <text evidence="18">The sequence shown here is derived from an EMBL/GenBank/DDBJ whole genome shotgun (WGS) entry which is preliminary data.</text>
</comment>
<evidence type="ECO:0000256" key="1">
    <source>
        <dbReference type="ARBA" id="ARBA00001910"/>
    </source>
</evidence>
<dbReference type="SUPFAM" id="SSF52743">
    <property type="entry name" value="Subtilisin-like"/>
    <property type="match status" value="1"/>
</dbReference>
<evidence type="ECO:0000256" key="15">
    <source>
        <dbReference type="PROSITE-ProRule" id="PRU01032"/>
    </source>
</evidence>
<keyword evidence="8 16" id="KW-0732">Signal</keyword>
<evidence type="ECO:0000256" key="8">
    <source>
        <dbReference type="ARBA" id="ARBA00022729"/>
    </source>
</evidence>
<evidence type="ECO:0000256" key="5">
    <source>
        <dbReference type="ARBA" id="ARBA00022525"/>
    </source>
</evidence>
<dbReference type="InterPro" id="IPR015366">
    <property type="entry name" value="S53_propep"/>
</dbReference>
<keyword evidence="11 15" id="KW-0106">Calcium</keyword>
<evidence type="ECO:0000313" key="19">
    <source>
        <dbReference type="Proteomes" id="UP000714275"/>
    </source>
</evidence>
<feature type="binding site" evidence="15">
    <location>
        <position position="636"/>
    </location>
    <ligand>
        <name>Ca(2+)</name>
        <dbReference type="ChEBI" id="CHEBI:29108"/>
    </ligand>
</feature>
<feature type="binding site" evidence="15">
    <location>
        <position position="616"/>
    </location>
    <ligand>
        <name>Ca(2+)</name>
        <dbReference type="ChEBI" id="CHEBI:29108"/>
    </ligand>
</feature>
<evidence type="ECO:0000256" key="13">
    <source>
        <dbReference type="ARBA" id="ARBA00023145"/>
    </source>
</evidence>
<dbReference type="SUPFAM" id="SSF54897">
    <property type="entry name" value="Protease propeptides/inhibitors"/>
    <property type="match status" value="1"/>
</dbReference>
<evidence type="ECO:0000256" key="2">
    <source>
        <dbReference type="ARBA" id="ARBA00002451"/>
    </source>
</evidence>
<comment type="subcellular location">
    <subcellularLocation>
        <location evidence="3">Secreted</location>
        <location evidence="3">Extracellular space</location>
    </subcellularLocation>
</comment>
<evidence type="ECO:0000256" key="16">
    <source>
        <dbReference type="SAM" id="SignalP"/>
    </source>
</evidence>
<reference evidence="18" key="1">
    <citation type="journal article" date="2020" name="New Phytol.">
        <title>Comparative genomics reveals dynamic genome evolution in host specialist ectomycorrhizal fungi.</title>
        <authorList>
            <person name="Lofgren L.A."/>
            <person name="Nguyen N.H."/>
            <person name="Vilgalys R."/>
            <person name="Ruytinx J."/>
            <person name="Liao H.L."/>
            <person name="Branco S."/>
            <person name="Kuo A."/>
            <person name="LaButti K."/>
            <person name="Lipzen A."/>
            <person name="Andreopoulos W."/>
            <person name="Pangilinan J."/>
            <person name="Riley R."/>
            <person name="Hundley H."/>
            <person name="Na H."/>
            <person name="Barry K."/>
            <person name="Grigoriev I.V."/>
            <person name="Stajich J.E."/>
            <person name="Kennedy P.G."/>
        </authorList>
    </citation>
    <scope>NUCLEOTIDE SEQUENCE</scope>
    <source>
        <strain evidence="18">DOB743</strain>
    </source>
</reference>
<dbReference type="SMART" id="SM00944">
    <property type="entry name" value="Pro-kuma_activ"/>
    <property type="match status" value="1"/>
</dbReference>
<comment type="function">
    <text evidence="2">Secreted tripeptidyl-peptidase which degrades proteins at acidic pHs and is involved in virulence.</text>
</comment>
<dbReference type="GO" id="GO:0004252">
    <property type="term" value="F:serine-type endopeptidase activity"/>
    <property type="evidence" value="ECO:0007669"/>
    <property type="project" value="UniProtKB-UniRule"/>
</dbReference>
<dbReference type="EMBL" id="JABBWD010000004">
    <property type="protein sequence ID" value="KAG1781954.1"/>
    <property type="molecule type" value="Genomic_DNA"/>
</dbReference>
<keyword evidence="10 15" id="KW-0720">Serine protease</keyword>
<dbReference type="FunFam" id="3.40.50.200:FF:000015">
    <property type="entry name" value="Tripeptidyl peptidase A"/>
    <property type="match status" value="1"/>
</dbReference>
<dbReference type="GO" id="GO:0008240">
    <property type="term" value="F:tripeptidyl-peptidase activity"/>
    <property type="evidence" value="ECO:0007669"/>
    <property type="project" value="UniProtKB-EC"/>
</dbReference>